<dbReference type="InterPro" id="IPR000504">
    <property type="entry name" value="RRM_dom"/>
</dbReference>
<protein>
    <submittedName>
        <fullName evidence="4">RNA-binding domain-containing protein</fullName>
    </submittedName>
</protein>
<feature type="compositionally biased region" description="Pro residues" evidence="2">
    <location>
        <begin position="1"/>
        <end position="10"/>
    </location>
</feature>
<accession>A0A4P9YGI2</accession>
<dbReference type="AlphaFoldDB" id="A0A4P9YGI2"/>
<name>A0A4P9YGI2_ROZAC</name>
<feature type="domain" description="RRM" evidence="3">
    <location>
        <begin position="76"/>
        <end position="153"/>
    </location>
</feature>
<feature type="region of interest" description="Disordered" evidence="2">
    <location>
        <begin position="148"/>
        <end position="230"/>
    </location>
</feature>
<feature type="region of interest" description="Disordered" evidence="2">
    <location>
        <begin position="1"/>
        <end position="70"/>
    </location>
</feature>
<evidence type="ECO:0000256" key="1">
    <source>
        <dbReference type="PROSITE-ProRule" id="PRU00176"/>
    </source>
</evidence>
<sequence>MDLDRSPPPAPKDRRDYDRNDNDRSPRRYSRDRSPPRRRYSRSPERSPAPRRRYSRERRSPAPVRRFNREPVPPCKVIGVFGLSLRTTERDLEEVFNQFGKIEQITLVHDKDRRSRGFGFINYSTISEAEEAVKKASGTLMDGREIRVDFSATKKPHTPTPGEYRGRVSYRDRSPPRRRRYSRSPPRRYNDRRRDDDREYNRRRSPRRYSRSPPRRRMSVSPRRERSRSR</sequence>
<dbReference type="EMBL" id="ML005688">
    <property type="protein sequence ID" value="RKP17751.1"/>
    <property type="molecule type" value="Genomic_DNA"/>
</dbReference>
<feature type="compositionally biased region" description="Basic and acidic residues" evidence="2">
    <location>
        <begin position="11"/>
        <end position="35"/>
    </location>
</feature>
<dbReference type="PROSITE" id="PS50102">
    <property type="entry name" value="RRM"/>
    <property type="match status" value="1"/>
</dbReference>
<dbReference type="InterPro" id="IPR012677">
    <property type="entry name" value="Nucleotide-bd_a/b_plait_sf"/>
</dbReference>
<dbReference type="Proteomes" id="UP000281549">
    <property type="component" value="Unassembled WGS sequence"/>
</dbReference>
<dbReference type="SMART" id="SM00360">
    <property type="entry name" value="RRM"/>
    <property type="match status" value="1"/>
</dbReference>
<dbReference type="PANTHER" id="PTHR48034">
    <property type="entry name" value="TRANSFORMER-2 SEX-DETERMINING PROTEIN-RELATED"/>
    <property type="match status" value="1"/>
</dbReference>
<feature type="compositionally biased region" description="Basic residues" evidence="2">
    <location>
        <begin position="203"/>
        <end position="218"/>
    </location>
</feature>
<proteinExistence type="predicted"/>
<organism evidence="4 5">
    <name type="scientific">Rozella allomycis (strain CSF55)</name>
    <dbReference type="NCBI Taxonomy" id="988480"/>
    <lineage>
        <taxon>Eukaryota</taxon>
        <taxon>Fungi</taxon>
        <taxon>Fungi incertae sedis</taxon>
        <taxon>Cryptomycota</taxon>
        <taxon>Cryptomycota incertae sedis</taxon>
        <taxon>Rozella</taxon>
    </lineage>
</organism>
<evidence type="ECO:0000259" key="3">
    <source>
        <dbReference type="PROSITE" id="PS50102"/>
    </source>
</evidence>
<evidence type="ECO:0000313" key="4">
    <source>
        <dbReference type="EMBL" id="RKP17751.1"/>
    </source>
</evidence>
<dbReference type="GO" id="GO:0003723">
    <property type="term" value="F:RNA binding"/>
    <property type="evidence" value="ECO:0007669"/>
    <property type="project" value="UniProtKB-UniRule"/>
</dbReference>
<feature type="compositionally biased region" description="Basic and acidic residues" evidence="2">
    <location>
        <begin position="164"/>
        <end position="175"/>
    </location>
</feature>
<evidence type="ECO:0000256" key="2">
    <source>
        <dbReference type="SAM" id="MobiDB-lite"/>
    </source>
</evidence>
<feature type="compositionally biased region" description="Basic residues" evidence="2">
    <location>
        <begin position="176"/>
        <end position="186"/>
    </location>
</feature>
<dbReference type="Pfam" id="PF00076">
    <property type="entry name" value="RRM_1"/>
    <property type="match status" value="1"/>
</dbReference>
<keyword evidence="1" id="KW-0694">RNA-binding</keyword>
<dbReference type="Gene3D" id="3.30.70.330">
    <property type="match status" value="1"/>
</dbReference>
<reference evidence="5" key="1">
    <citation type="journal article" date="2018" name="Nat. Microbiol.">
        <title>Leveraging single-cell genomics to expand the fungal tree of life.</title>
        <authorList>
            <person name="Ahrendt S.R."/>
            <person name="Quandt C.A."/>
            <person name="Ciobanu D."/>
            <person name="Clum A."/>
            <person name="Salamov A."/>
            <person name="Andreopoulos B."/>
            <person name="Cheng J.F."/>
            <person name="Woyke T."/>
            <person name="Pelin A."/>
            <person name="Henrissat B."/>
            <person name="Reynolds N.K."/>
            <person name="Benny G.L."/>
            <person name="Smith M.E."/>
            <person name="James T.Y."/>
            <person name="Grigoriev I.V."/>
        </authorList>
    </citation>
    <scope>NUCLEOTIDE SEQUENCE [LARGE SCALE GENOMIC DNA]</scope>
    <source>
        <strain evidence="5">CSF55</strain>
    </source>
</reference>
<dbReference type="InterPro" id="IPR035979">
    <property type="entry name" value="RBD_domain_sf"/>
</dbReference>
<evidence type="ECO:0000313" key="5">
    <source>
        <dbReference type="Proteomes" id="UP000281549"/>
    </source>
</evidence>
<dbReference type="InterPro" id="IPR050441">
    <property type="entry name" value="RBM"/>
</dbReference>
<gene>
    <name evidence="4" type="ORF">ROZALSC1DRAFT_15966</name>
</gene>
<feature type="compositionally biased region" description="Basic and acidic residues" evidence="2">
    <location>
        <begin position="188"/>
        <end position="202"/>
    </location>
</feature>
<dbReference type="SUPFAM" id="SSF54928">
    <property type="entry name" value="RNA-binding domain, RBD"/>
    <property type="match status" value="1"/>
</dbReference>